<sequence>MPDTEPPADWLVRLRRIRRKVQIWTGRKLPPGVRLLAGLVLMAGGVLGFLPVVGFWMFPLGMAVAALDVVPVWRWLRGRRKGRTPPRE</sequence>
<feature type="transmembrane region" description="Helical" evidence="1">
    <location>
        <begin position="32"/>
        <end position="50"/>
    </location>
</feature>
<evidence type="ECO:0000256" key="1">
    <source>
        <dbReference type="SAM" id="Phobius"/>
    </source>
</evidence>
<protein>
    <recommendedName>
        <fullName evidence="4">Transmembrane protein (PGPGW)</fullName>
    </recommendedName>
</protein>
<keyword evidence="1" id="KW-1133">Transmembrane helix</keyword>
<dbReference type="STRING" id="337701.SAMN05444398_101696"/>
<proteinExistence type="predicted"/>
<keyword evidence="1" id="KW-0812">Transmembrane</keyword>
<dbReference type="AlphaFoldDB" id="A0A1M6Y5A2"/>
<dbReference type="OrthoDB" id="5959103at2"/>
<keyword evidence="1" id="KW-0472">Membrane</keyword>
<evidence type="ECO:0008006" key="4">
    <source>
        <dbReference type="Google" id="ProtNLM"/>
    </source>
</evidence>
<dbReference type="EMBL" id="FRBR01000001">
    <property type="protein sequence ID" value="SHL13209.1"/>
    <property type="molecule type" value="Genomic_DNA"/>
</dbReference>
<accession>A0A1M6Y5A2</accession>
<organism evidence="2 3">
    <name type="scientific">Roseovarius pacificus</name>
    <dbReference type="NCBI Taxonomy" id="337701"/>
    <lineage>
        <taxon>Bacteria</taxon>
        <taxon>Pseudomonadati</taxon>
        <taxon>Pseudomonadota</taxon>
        <taxon>Alphaproteobacteria</taxon>
        <taxon>Rhodobacterales</taxon>
        <taxon>Roseobacteraceae</taxon>
        <taxon>Roseovarius</taxon>
    </lineage>
</organism>
<dbReference type="RefSeq" id="WP_073032739.1">
    <property type="nucleotide sequence ID" value="NZ_BMLR01000001.1"/>
</dbReference>
<reference evidence="2 3" key="1">
    <citation type="submission" date="2016-11" db="EMBL/GenBank/DDBJ databases">
        <authorList>
            <person name="Jaros S."/>
            <person name="Januszkiewicz K."/>
            <person name="Wedrychowicz H."/>
        </authorList>
    </citation>
    <scope>NUCLEOTIDE SEQUENCE [LARGE SCALE GENOMIC DNA]</scope>
    <source>
        <strain evidence="2 3">DSM 29589</strain>
    </source>
</reference>
<keyword evidence="3" id="KW-1185">Reference proteome</keyword>
<name>A0A1M6Y5A2_9RHOB</name>
<evidence type="ECO:0000313" key="2">
    <source>
        <dbReference type="EMBL" id="SHL13209.1"/>
    </source>
</evidence>
<dbReference type="Proteomes" id="UP000183974">
    <property type="component" value="Unassembled WGS sequence"/>
</dbReference>
<gene>
    <name evidence="2" type="ORF">SAMN05444398_101696</name>
</gene>
<evidence type="ECO:0000313" key="3">
    <source>
        <dbReference type="Proteomes" id="UP000183974"/>
    </source>
</evidence>